<proteinExistence type="inferred from homology"/>
<evidence type="ECO:0000313" key="4">
    <source>
        <dbReference type="Proteomes" id="UP000050795"/>
    </source>
</evidence>
<dbReference type="PANTHER" id="PTHR12452">
    <property type="entry name" value="42-9-9 PROTEIN-RELATED"/>
    <property type="match status" value="1"/>
</dbReference>
<dbReference type="Proteomes" id="UP000050795">
    <property type="component" value="Unassembled WGS sequence"/>
</dbReference>
<sequence>MSTLISPIKTIDQLLSEAEKFKGKRIFVLFSGTPLPDGTNWCPDCVKGEPIIKKALEKLPENAVFLKVEVGDRNTWRDPENVFRTHPKCRITSIPSLIEFNTMKRLSDSEVLKPGLVELMFED</sequence>
<name>A0AA85IXT0_TRIRE</name>
<dbReference type="InterPro" id="IPR010357">
    <property type="entry name" value="TXNDC17_dom"/>
</dbReference>
<evidence type="ECO:0000259" key="3">
    <source>
        <dbReference type="Pfam" id="PF06110"/>
    </source>
</evidence>
<dbReference type="PANTHER" id="PTHR12452:SF0">
    <property type="entry name" value="THIOREDOXIN DOMAIN-CONTAINING PROTEIN 17"/>
    <property type="match status" value="1"/>
</dbReference>
<comment type="similarity">
    <text evidence="1">Belongs to the thioredoxin family.</text>
</comment>
<feature type="domain" description="Thioredoxin" evidence="3">
    <location>
        <begin position="12"/>
        <end position="123"/>
    </location>
</feature>
<dbReference type="AlphaFoldDB" id="A0AA85IXT0"/>
<keyword evidence="4" id="KW-1185">Reference proteome</keyword>
<dbReference type="CDD" id="cd02952">
    <property type="entry name" value="TRP14_like"/>
    <property type="match status" value="1"/>
</dbReference>
<evidence type="ECO:0000256" key="1">
    <source>
        <dbReference type="ARBA" id="ARBA00008987"/>
    </source>
</evidence>
<protein>
    <recommendedName>
        <fullName evidence="2">Thioredoxin domain-containing protein 17</fullName>
    </recommendedName>
</protein>
<reference evidence="4" key="1">
    <citation type="submission" date="2022-06" db="EMBL/GenBank/DDBJ databases">
        <authorList>
            <person name="Berger JAMES D."/>
            <person name="Berger JAMES D."/>
        </authorList>
    </citation>
    <scope>NUCLEOTIDE SEQUENCE [LARGE SCALE GENOMIC DNA]</scope>
</reference>
<dbReference type="InterPro" id="IPR036249">
    <property type="entry name" value="Thioredoxin-like_sf"/>
</dbReference>
<organism evidence="4 5">
    <name type="scientific">Trichobilharzia regenti</name>
    <name type="common">Nasal bird schistosome</name>
    <dbReference type="NCBI Taxonomy" id="157069"/>
    <lineage>
        <taxon>Eukaryota</taxon>
        <taxon>Metazoa</taxon>
        <taxon>Spiralia</taxon>
        <taxon>Lophotrochozoa</taxon>
        <taxon>Platyhelminthes</taxon>
        <taxon>Trematoda</taxon>
        <taxon>Digenea</taxon>
        <taxon>Strigeidida</taxon>
        <taxon>Schistosomatoidea</taxon>
        <taxon>Schistosomatidae</taxon>
        <taxon>Trichobilharzia</taxon>
    </lineage>
</organism>
<dbReference type="Gene3D" id="3.40.30.10">
    <property type="entry name" value="Glutaredoxin"/>
    <property type="match status" value="1"/>
</dbReference>
<dbReference type="GO" id="GO:0005829">
    <property type="term" value="C:cytosol"/>
    <property type="evidence" value="ECO:0007669"/>
    <property type="project" value="TreeGrafter"/>
</dbReference>
<dbReference type="WBParaSite" id="TREG1_11270.1">
    <property type="protein sequence ID" value="TREG1_11270.1"/>
    <property type="gene ID" value="TREG1_11270"/>
</dbReference>
<dbReference type="GO" id="GO:0047134">
    <property type="term" value="F:protein-disulfide reductase [NAD(P)H] activity"/>
    <property type="evidence" value="ECO:0007669"/>
    <property type="project" value="InterPro"/>
</dbReference>
<evidence type="ECO:0000256" key="2">
    <source>
        <dbReference type="ARBA" id="ARBA00016949"/>
    </source>
</evidence>
<dbReference type="InterPro" id="IPR045108">
    <property type="entry name" value="TXNDC17-like"/>
</dbReference>
<dbReference type="Pfam" id="PF06110">
    <property type="entry name" value="TXD17-like_Trx"/>
    <property type="match status" value="1"/>
</dbReference>
<evidence type="ECO:0000313" key="5">
    <source>
        <dbReference type="WBParaSite" id="TREG1_11270.1"/>
    </source>
</evidence>
<dbReference type="SUPFAM" id="SSF52833">
    <property type="entry name" value="Thioredoxin-like"/>
    <property type="match status" value="1"/>
</dbReference>
<reference evidence="5" key="2">
    <citation type="submission" date="2023-11" db="UniProtKB">
        <authorList>
            <consortium name="WormBaseParasite"/>
        </authorList>
    </citation>
    <scope>IDENTIFICATION</scope>
</reference>
<accession>A0AA85IXT0</accession>